<keyword evidence="2" id="KW-0964">Secreted</keyword>
<reference evidence="3 4" key="1">
    <citation type="journal article" date="2013" name="BMC Genomics">
        <title>Reconstruction of the lipid metabolism for the microalga Monoraphidium neglectum from its genome sequence reveals characteristics suitable for biofuel production.</title>
        <authorList>
            <person name="Bogen C."/>
            <person name="Al-Dilaimi A."/>
            <person name="Albersmeier A."/>
            <person name="Wichmann J."/>
            <person name="Grundmann M."/>
            <person name="Rupp O."/>
            <person name="Lauersen K.J."/>
            <person name="Blifernez-Klassen O."/>
            <person name="Kalinowski J."/>
            <person name="Goesmann A."/>
            <person name="Mussgnug J.H."/>
            <person name="Kruse O."/>
        </authorList>
    </citation>
    <scope>NUCLEOTIDE SEQUENCE [LARGE SCALE GENOMIC DNA]</scope>
    <source>
        <strain evidence="3 4">SAG 48.87</strain>
    </source>
</reference>
<dbReference type="InterPro" id="IPR036444">
    <property type="entry name" value="PLipase_A2_dom_sf"/>
</dbReference>
<dbReference type="InterPro" id="IPR033113">
    <property type="entry name" value="PLA2_histidine"/>
</dbReference>
<dbReference type="GO" id="GO:0004623">
    <property type="term" value="F:phospholipase A2 activity"/>
    <property type="evidence" value="ECO:0007669"/>
    <property type="project" value="InterPro"/>
</dbReference>
<dbReference type="GO" id="GO:0005576">
    <property type="term" value="C:extracellular region"/>
    <property type="evidence" value="ECO:0007669"/>
    <property type="project" value="UniProtKB-SubCell"/>
</dbReference>
<evidence type="ECO:0008006" key="5">
    <source>
        <dbReference type="Google" id="ProtNLM"/>
    </source>
</evidence>
<dbReference type="AlphaFoldDB" id="A0A0D2MCZ1"/>
<keyword evidence="4" id="KW-1185">Reference proteome</keyword>
<evidence type="ECO:0000256" key="1">
    <source>
        <dbReference type="ARBA" id="ARBA00004613"/>
    </source>
</evidence>
<evidence type="ECO:0000313" key="4">
    <source>
        <dbReference type="Proteomes" id="UP000054498"/>
    </source>
</evidence>
<dbReference type="EMBL" id="KK101389">
    <property type="protein sequence ID" value="KIZ01065.1"/>
    <property type="molecule type" value="Genomic_DNA"/>
</dbReference>
<name>A0A0D2MCZ1_9CHLO</name>
<evidence type="ECO:0000256" key="2">
    <source>
        <dbReference type="ARBA" id="ARBA00022525"/>
    </source>
</evidence>
<accession>A0A0D2MCZ1</accession>
<dbReference type="SUPFAM" id="SSF48619">
    <property type="entry name" value="Phospholipase A2, PLA2"/>
    <property type="match status" value="1"/>
</dbReference>
<dbReference type="GO" id="GO:0006644">
    <property type="term" value="P:phospholipid metabolic process"/>
    <property type="evidence" value="ECO:0007669"/>
    <property type="project" value="InterPro"/>
</dbReference>
<gene>
    <name evidence="3" type="ORF">MNEG_6900</name>
</gene>
<dbReference type="GO" id="GO:0050482">
    <property type="term" value="P:arachidonate secretion"/>
    <property type="evidence" value="ECO:0007669"/>
    <property type="project" value="InterPro"/>
</dbReference>
<organism evidence="3 4">
    <name type="scientific">Monoraphidium neglectum</name>
    <dbReference type="NCBI Taxonomy" id="145388"/>
    <lineage>
        <taxon>Eukaryota</taxon>
        <taxon>Viridiplantae</taxon>
        <taxon>Chlorophyta</taxon>
        <taxon>core chlorophytes</taxon>
        <taxon>Chlorophyceae</taxon>
        <taxon>CS clade</taxon>
        <taxon>Sphaeropleales</taxon>
        <taxon>Selenastraceae</taxon>
        <taxon>Monoraphidium</taxon>
    </lineage>
</organism>
<sequence>MYGNWCGPHHGFEDGAQPPIDALDACCQAHDQCYVDKGYFDCSCDDTIAACLARVSVPAGFTYNEQRLFKGAAMMYFQNSLCRSDGQWVLEHAFQKLRRKL</sequence>
<dbReference type="RefSeq" id="XP_013900084.1">
    <property type="nucleotide sequence ID" value="XM_014044630.1"/>
</dbReference>
<dbReference type="Proteomes" id="UP000054498">
    <property type="component" value="Unassembled WGS sequence"/>
</dbReference>
<proteinExistence type="predicted"/>
<comment type="subcellular location">
    <subcellularLocation>
        <location evidence="1">Secreted</location>
    </subcellularLocation>
</comment>
<dbReference type="PROSITE" id="PS00118">
    <property type="entry name" value="PA2_HIS"/>
    <property type="match status" value="1"/>
</dbReference>
<dbReference type="KEGG" id="mng:MNEG_6900"/>
<dbReference type="GeneID" id="25739776"/>
<evidence type="ECO:0000313" key="3">
    <source>
        <dbReference type="EMBL" id="KIZ01065.1"/>
    </source>
</evidence>
<dbReference type="Gene3D" id="1.20.90.10">
    <property type="entry name" value="Phospholipase A2 domain"/>
    <property type="match status" value="1"/>
</dbReference>
<protein>
    <recommendedName>
        <fullName evidence="5">Phospholipase A2 domain-containing protein</fullName>
    </recommendedName>
</protein>
<dbReference type="OrthoDB" id="5985583at2759"/>